<dbReference type="RefSeq" id="WP_039084514.1">
    <property type="nucleotide sequence ID" value="NZ_JARTCS010000005.1"/>
</dbReference>
<reference evidence="4 5" key="1">
    <citation type="submission" date="2014-08" db="EMBL/GenBank/DDBJ databases">
        <title>Chaperone-usher fimbriae in a diverse selection of Gallibacterium genomes.</title>
        <authorList>
            <person name="Kudirkiene E."/>
            <person name="Bager R.J."/>
            <person name="Johnson T.J."/>
            <person name="Bojesen A.M."/>
        </authorList>
    </citation>
    <scope>NUCLEOTIDE SEQUENCE [LARGE SCALE GENOMIC DNA]</scope>
    <source>
        <strain evidence="4 5">20558/3kl.</strain>
    </source>
</reference>
<evidence type="ECO:0000313" key="5">
    <source>
        <dbReference type="Proteomes" id="UP000030526"/>
    </source>
</evidence>
<dbReference type="PRINTS" id="PR00455">
    <property type="entry name" value="HTHTETR"/>
</dbReference>
<dbReference type="Pfam" id="PF00440">
    <property type="entry name" value="TetR_N"/>
    <property type="match status" value="1"/>
</dbReference>
<dbReference type="PANTHER" id="PTHR30055:SF207">
    <property type="entry name" value="HTH-TYPE TRANSCRIPTIONAL REPRESSOR FATR"/>
    <property type="match status" value="1"/>
</dbReference>
<evidence type="ECO:0000313" key="4">
    <source>
        <dbReference type="EMBL" id="KGQ30211.1"/>
    </source>
</evidence>
<dbReference type="InterPro" id="IPR009057">
    <property type="entry name" value="Homeodomain-like_sf"/>
</dbReference>
<comment type="caution">
    <text evidence="4">The sequence shown here is derived from an EMBL/GenBank/DDBJ whole genome shotgun (WGS) entry which is preliminary data.</text>
</comment>
<protein>
    <submittedName>
        <fullName evidence="4">Transcriptional regulator BetI</fullName>
    </submittedName>
</protein>
<gene>
    <name evidence="4" type="ORF">JP32_09400</name>
</gene>
<proteinExistence type="predicted"/>
<dbReference type="GO" id="GO:0000976">
    <property type="term" value="F:transcription cis-regulatory region binding"/>
    <property type="evidence" value="ECO:0007669"/>
    <property type="project" value="TreeGrafter"/>
</dbReference>
<dbReference type="InterPro" id="IPR050109">
    <property type="entry name" value="HTH-type_TetR-like_transc_reg"/>
</dbReference>
<feature type="DNA-binding region" description="H-T-H motif" evidence="2">
    <location>
        <begin position="28"/>
        <end position="47"/>
    </location>
</feature>
<dbReference type="InterPro" id="IPR001647">
    <property type="entry name" value="HTH_TetR"/>
</dbReference>
<dbReference type="PROSITE" id="PS01081">
    <property type="entry name" value="HTH_TETR_1"/>
    <property type="match status" value="1"/>
</dbReference>
<name>A0A0A2XCY1_9PAST</name>
<keyword evidence="1 2" id="KW-0238">DNA-binding</keyword>
<dbReference type="GO" id="GO:0003700">
    <property type="term" value="F:DNA-binding transcription factor activity"/>
    <property type="evidence" value="ECO:0007669"/>
    <property type="project" value="TreeGrafter"/>
</dbReference>
<sequence>MTAENEMLQQIFRATEKLIAQYGVHQLSMQKIAKEAGIAAGTIYIYFKSKEELLQRLASDLFQRFQTCVNKGINPDLPLFQQYRQMWWNLWHWLHANPQVILTMNQYRALPDFYDIIEECLNITDDAWHCLTERGKQSGEIADLHPDILFSLSLESAINMAEKDLHLRMKSDKQDLEKIIQHSWNAILPLS</sequence>
<dbReference type="EMBL" id="JPXS01000050">
    <property type="protein sequence ID" value="KGQ30211.1"/>
    <property type="molecule type" value="Genomic_DNA"/>
</dbReference>
<evidence type="ECO:0000256" key="1">
    <source>
        <dbReference type="ARBA" id="ARBA00023125"/>
    </source>
</evidence>
<dbReference type="AlphaFoldDB" id="A0A0A2XCY1"/>
<evidence type="ECO:0000256" key="2">
    <source>
        <dbReference type="PROSITE-ProRule" id="PRU00335"/>
    </source>
</evidence>
<dbReference type="PROSITE" id="PS50977">
    <property type="entry name" value="HTH_TETR_2"/>
    <property type="match status" value="1"/>
</dbReference>
<accession>A0A0A2XCY1</accession>
<dbReference type="SUPFAM" id="SSF46689">
    <property type="entry name" value="Homeodomain-like"/>
    <property type="match status" value="1"/>
</dbReference>
<dbReference type="Gene3D" id="1.10.357.10">
    <property type="entry name" value="Tetracycline Repressor, domain 2"/>
    <property type="match status" value="1"/>
</dbReference>
<organism evidence="4 5">
    <name type="scientific">Gallibacterium anatis</name>
    <dbReference type="NCBI Taxonomy" id="750"/>
    <lineage>
        <taxon>Bacteria</taxon>
        <taxon>Pseudomonadati</taxon>
        <taxon>Pseudomonadota</taxon>
        <taxon>Gammaproteobacteria</taxon>
        <taxon>Pasteurellales</taxon>
        <taxon>Pasteurellaceae</taxon>
        <taxon>Gallibacterium</taxon>
    </lineage>
</organism>
<feature type="domain" description="HTH tetR-type" evidence="3">
    <location>
        <begin position="5"/>
        <end position="65"/>
    </location>
</feature>
<dbReference type="InterPro" id="IPR023772">
    <property type="entry name" value="DNA-bd_HTH_TetR-type_CS"/>
</dbReference>
<dbReference type="InterPro" id="IPR054422">
    <property type="entry name" value="TetR-like_HI_0893_C"/>
</dbReference>
<evidence type="ECO:0000259" key="3">
    <source>
        <dbReference type="PROSITE" id="PS50977"/>
    </source>
</evidence>
<dbReference type="Pfam" id="PF22604">
    <property type="entry name" value="TetR_HI_0893_C"/>
    <property type="match status" value="1"/>
</dbReference>
<dbReference type="Proteomes" id="UP000030526">
    <property type="component" value="Unassembled WGS sequence"/>
</dbReference>
<dbReference type="PANTHER" id="PTHR30055">
    <property type="entry name" value="HTH-TYPE TRANSCRIPTIONAL REGULATOR RUTR"/>
    <property type="match status" value="1"/>
</dbReference>